<protein>
    <recommendedName>
        <fullName evidence="4">AlgX/AlgJ SGNH hydrolase-like domain-containing protein</fullName>
    </recommendedName>
</protein>
<accession>A0ABU1QY60</accession>
<dbReference type="RefSeq" id="WP_309984592.1">
    <property type="nucleotide sequence ID" value="NZ_JAVDTI010000003.1"/>
</dbReference>
<keyword evidence="1" id="KW-0472">Membrane</keyword>
<proteinExistence type="predicted"/>
<feature type="transmembrane region" description="Helical" evidence="1">
    <location>
        <begin position="6"/>
        <end position="24"/>
    </location>
</feature>
<evidence type="ECO:0000313" key="3">
    <source>
        <dbReference type="Proteomes" id="UP001264980"/>
    </source>
</evidence>
<reference evidence="2 3" key="1">
    <citation type="submission" date="2023-07" db="EMBL/GenBank/DDBJ databases">
        <title>Sorghum-associated microbial communities from plants grown in Nebraska, USA.</title>
        <authorList>
            <person name="Schachtman D."/>
        </authorList>
    </citation>
    <scope>NUCLEOTIDE SEQUENCE [LARGE SCALE GENOMIC DNA]</scope>
    <source>
        <strain evidence="2 3">BE57</strain>
    </source>
</reference>
<organism evidence="2 3">
    <name type="scientific">Dyadobacter fermentans</name>
    <dbReference type="NCBI Taxonomy" id="94254"/>
    <lineage>
        <taxon>Bacteria</taxon>
        <taxon>Pseudomonadati</taxon>
        <taxon>Bacteroidota</taxon>
        <taxon>Cytophagia</taxon>
        <taxon>Cytophagales</taxon>
        <taxon>Spirosomataceae</taxon>
        <taxon>Dyadobacter</taxon>
    </lineage>
</organism>
<evidence type="ECO:0000256" key="1">
    <source>
        <dbReference type="SAM" id="Phobius"/>
    </source>
</evidence>
<keyword evidence="3" id="KW-1185">Reference proteome</keyword>
<evidence type="ECO:0008006" key="4">
    <source>
        <dbReference type="Google" id="ProtNLM"/>
    </source>
</evidence>
<sequence length="362" mass="42293">MKTLFSGLRIAIMLVSGIVLWIGLSDRLQRKLYSRGFIPDQYRFGDLYNITNLEQFKETHWAEADGLDENDKPRIRSNNVDLYTIGDSFTTMDTSFYAGRRNHHIWLGTGVDTVALDPEVHSILVIEVIERTIQERLREHYAELYIDRGFQIRGKNRPVTNAASNTGRSFWGNTLNRQINERLEFLLFNSEAALKCKEVKAGMMLSWFGRTHPGSLISRDRQFLFYEIEADPQSILSPFTPLTNADIDSVVINMNRIRAHYLRAGFAEVYFCLIPNKVTVCEPERHPHNRQIARIEQNPHLKAPLLTLSRQLRHHPEWYHKSDGHWNASGKRLWLKYVNDMVMRWSTTLRSRRRGRNPVEQK</sequence>
<keyword evidence="1" id="KW-0812">Transmembrane</keyword>
<evidence type="ECO:0000313" key="2">
    <source>
        <dbReference type="EMBL" id="MDR6806096.1"/>
    </source>
</evidence>
<dbReference type="EMBL" id="JAVDTI010000003">
    <property type="protein sequence ID" value="MDR6806096.1"/>
    <property type="molecule type" value="Genomic_DNA"/>
</dbReference>
<gene>
    <name evidence="2" type="ORF">J2W84_003144</name>
</gene>
<name>A0ABU1QY60_9BACT</name>
<keyword evidence="1" id="KW-1133">Transmembrane helix</keyword>
<comment type="caution">
    <text evidence="2">The sequence shown here is derived from an EMBL/GenBank/DDBJ whole genome shotgun (WGS) entry which is preliminary data.</text>
</comment>
<dbReference type="Proteomes" id="UP001264980">
    <property type="component" value="Unassembled WGS sequence"/>
</dbReference>